<feature type="domain" description="Thioredoxin" evidence="13">
    <location>
        <begin position="2"/>
        <end position="146"/>
    </location>
</feature>
<keyword evidence="7" id="KW-1015">Disulfide bond</keyword>
<dbReference type="Proteomes" id="UP000177382">
    <property type="component" value="Unassembled WGS sequence"/>
</dbReference>
<evidence type="ECO:0000256" key="4">
    <source>
        <dbReference type="ARBA" id="ARBA00022559"/>
    </source>
</evidence>
<proteinExistence type="inferred from homology"/>
<evidence type="ECO:0000256" key="9">
    <source>
        <dbReference type="ARBA" id="ARBA00032824"/>
    </source>
</evidence>
<keyword evidence="5" id="KW-0049">Antioxidant</keyword>
<evidence type="ECO:0000256" key="8">
    <source>
        <dbReference type="ARBA" id="ARBA00023284"/>
    </source>
</evidence>
<dbReference type="InterPro" id="IPR036249">
    <property type="entry name" value="Thioredoxin-like_sf"/>
</dbReference>
<evidence type="ECO:0000313" key="14">
    <source>
        <dbReference type="EMBL" id="OGM15905.1"/>
    </source>
</evidence>
<comment type="function">
    <text evidence="1">Thiol-specific peroxidase that catalyzes the reduction of hydrogen peroxide and organic hydroperoxides to water and alcohols, respectively. Plays a role in cell protection against oxidative stress by detoxifying peroxides and as sensor of hydrogen peroxide-mediated signaling events.</text>
</comment>
<dbReference type="Pfam" id="PF00578">
    <property type="entry name" value="AhpC-TSA"/>
    <property type="match status" value="1"/>
</dbReference>
<evidence type="ECO:0000256" key="1">
    <source>
        <dbReference type="ARBA" id="ARBA00003330"/>
    </source>
</evidence>
<protein>
    <recommendedName>
        <fullName evidence="3">thioredoxin-dependent peroxiredoxin</fullName>
        <ecNumber evidence="3">1.11.1.24</ecNumber>
    </recommendedName>
    <alternativeName>
        <fullName evidence="9">Thioredoxin peroxidase</fullName>
    </alternativeName>
</protein>
<gene>
    <name evidence="14" type="ORF">A2V97_04020</name>
</gene>
<evidence type="ECO:0000256" key="6">
    <source>
        <dbReference type="ARBA" id="ARBA00023002"/>
    </source>
</evidence>
<dbReference type="EC" id="1.11.1.24" evidence="3"/>
<accession>A0A1F7XNQ7</accession>
<dbReference type="PANTHER" id="PTHR42801">
    <property type="entry name" value="THIOREDOXIN-DEPENDENT PEROXIDE REDUCTASE"/>
    <property type="match status" value="1"/>
</dbReference>
<evidence type="ECO:0000256" key="10">
    <source>
        <dbReference type="ARBA" id="ARBA00038489"/>
    </source>
</evidence>
<name>A0A1F7XNQ7_9BACT</name>
<dbReference type="FunFam" id="3.40.30.10:FF:000007">
    <property type="entry name" value="Thioredoxin-dependent thiol peroxidase"/>
    <property type="match status" value="1"/>
</dbReference>
<dbReference type="GO" id="GO:0005737">
    <property type="term" value="C:cytoplasm"/>
    <property type="evidence" value="ECO:0007669"/>
    <property type="project" value="TreeGrafter"/>
</dbReference>
<sequence length="146" mass="16568">MLKVNDKAPEFKLPDQKGNLHSLSDYKGGWLLIYFYPKDFTPGCTKEACSFRDNFSRLKDKLQLVGISGDSVESHKNFSEKYNLPFTILSDPERKAIKNYGTNGLIFAKRTSFLINPQGTIEKIYEKVDPTTHAEEILKDISSLTA</sequence>
<dbReference type="AlphaFoldDB" id="A0A1F7XNQ7"/>
<evidence type="ECO:0000256" key="12">
    <source>
        <dbReference type="PIRSR" id="PIRSR000239-1"/>
    </source>
</evidence>
<dbReference type="SUPFAM" id="SSF52833">
    <property type="entry name" value="Thioredoxin-like"/>
    <property type="match status" value="1"/>
</dbReference>
<dbReference type="InterPro" id="IPR024706">
    <property type="entry name" value="Peroxiredoxin_AhpC-typ"/>
</dbReference>
<evidence type="ECO:0000256" key="7">
    <source>
        <dbReference type="ARBA" id="ARBA00023157"/>
    </source>
</evidence>
<evidence type="ECO:0000256" key="5">
    <source>
        <dbReference type="ARBA" id="ARBA00022862"/>
    </source>
</evidence>
<dbReference type="InterPro" id="IPR050924">
    <property type="entry name" value="Peroxiredoxin_BCP/PrxQ"/>
</dbReference>
<comment type="similarity">
    <text evidence="10">Belongs to the peroxiredoxin family. BCP/PrxQ subfamily.</text>
</comment>
<dbReference type="STRING" id="1802485.A2V97_04020"/>
<keyword evidence="8" id="KW-0676">Redox-active center</keyword>
<dbReference type="CDD" id="cd03017">
    <property type="entry name" value="PRX_BCP"/>
    <property type="match status" value="1"/>
</dbReference>
<dbReference type="PROSITE" id="PS51352">
    <property type="entry name" value="THIOREDOXIN_2"/>
    <property type="match status" value="1"/>
</dbReference>
<dbReference type="GO" id="GO:0034599">
    <property type="term" value="P:cellular response to oxidative stress"/>
    <property type="evidence" value="ECO:0007669"/>
    <property type="project" value="TreeGrafter"/>
</dbReference>
<evidence type="ECO:0000256" key="2">
    <source>
        <dbReference type="ARBA" id="ARBA00011245"/>
    </source>
</evidence>
<dbReference type="InterPro" id="IPR013766">
    <property type="entry name" value="Thioredoxin_domain"/>
</dbReference>
<dbReference type="Gene3D" id="3.40.30.10">
    <property type="entry name" value="Glutaredoxin"/>
    <property type="match status" value="1"/>
</dbReference>
<comment type="subunit">
    <text evidence="2">Monomer.</text>
</comment>
<feature type="active site" description="Cysteine sulfenic acid (-SOH) intermediate; for peroxidase activity" evidence="12">
    <location>
        <position position="44"/>
    </location>
</feature>
<organism evidence="14 15">
    <name type="scientific">Candidatus Woesebacteria bacterium RBG_16_42_24</name>
    <dbReference type="NCBI Taxonomy" id="1802485"/>
    <lineage>
        <taxon>Bacteria</taxon>
        <taxon>Candidatus Woeseibacteriota</taxon>
    </lineage>
</organism>
<dbReference type="GO" id="GO:0045454">
    <property type="term" value="P:cell redox homeostasis"/>
    <property type="evidence" value="ECO:0007669"/>
    <property type="project" value="TreeGrafter"/>
</dbReference>
<comment type="catalytic activity">
    <reaction evidence="11">
        <text>a hydroperoxide + [thioredoxin]-dithiol = an alcohol + [thioredoxin]-disulfide + H2O</text>
        <dbReference type="Rhea" id="RHEA:62620"/>
        <dbReference type="Rhea" id="RHEA-COMP:10698"/>
        <dbReference type="Rhea" id="RHEA-COMP:10700"/>
        <dbReference type="ChEBI" id="CHEBI:15377"/>
        <dbReference type="ChEBI" id="CHEBI:29950"/>
        <dbReference type="ChEBI" id="CHEBI:30879"/>
        <dbReference type="ChEBI" id="CHEBI:35924"/>
        <dbReference type="ChEBI" id="CHEBI:50058"/>
        <dbReference type="EC" id="1.11.1.24"/>
    </reaction>
</comment>
<evidence type="ECO:0000313" key="15">
    <source>
        <dbReference type="Proteomes" id="UP000177382"/>
    </source>
</evidence>
<dbReference type="InterPro" id="IPR000866">
    <property type="entry name" value="AhpC/TSA"/>
</dbReference>
<evidence type="ECO:0000256" key="3">
    <source>
        <dbReference type="ARBA" id="ARBA00013017"/>
    </source>
</evidence>
<dbReference type="PIRSF" id="PIRSF000239">
    <property type="entry name" value="AHPC"/>
    <property type="match status" value="1"/>
</dbReference>
<dbReference type="GO" id="GO:0008379">
    <property type="term" value="F:thioredoxin peroxidase activity"/>
    <property type="evidence" value="ECO:0007669"/>
    <property type="project" value="TreeGrafter"/>
</dbReference>
<comment type="caution">
    <text evidence="14">The sequence shown here is derived from an EMBL/GenBank/DDBJ whole genome shotgun (WGS) entry which is preliminary data.</text>
</comment>
<dbReference type="EMBL" id="MGFX01000001">
    <property type="protein sequence ID" value="OGM15905.1"/>
    <property type="molecule type" value="Genomic_DNA"/>
</dbReference>
<evidence type="ECO:0000259" key="13">
    <source>
        <dbReference type="PROSITE" id="PS51352"/>
    </source>
</evidence>
<keyword evidence="4" id="KW-0575">Peroxidase</keyword>
<keyword evidence="6" id="KW-0560">Oxidoreductase</keyword>
<reference evidence="14 15" key="1">
    <citation type="journal article" date="2016" name="Nat. Commun.">
        <title>Thousands of microbial genomes shed light on interconnected biogeochemical processes in an aquifer system.</title>
        <authorList>
            <person name="Anantharaman K."/>
            <person name="Brown C.T."/>
            <person name="Hug L.A."/>
            <person name="Sharon I."/>
            <person name="Castelle C.J."/>
            <person name="Probst A.J."/>
            <person name="Thomas B.C."/>
            <person name="Singh A."/>
            <person name="Wilkins M.J."/>
            <person name="Karaoz U."/>
            <person name="Brodie E.L."/>
            <person name="Williams K.H."/>
            <person name="Hubbard S.S."/>
            <person name="Banfield J.F."/>
        </authorList>
    </citation>
    <scope>NUCLEOTIDE SEQUENCE [LARGE SCALE GENOMIC DNA]</scope>
</reference>
<dbReference type="PANTHER" id="PTHR42801:SF4">
    <property type="entry name" value="AHPC_TSA FAMILY PROTEIN"/>
    <property type="match status" value="1"/>
</dbReference>
<evidence type="ECO:0000256" key="11">
    <source>
        <dbReference type="ARBA" id="ARBA00049091"/>
    </source>
</evidence>